<feature type="transmembrane region" description="Helical" evidence="7">
    <location>
        <begin position="262"/>
        <end position="281"/>
    </location>
</feature>
<dbReference type="Pfam" id="PF00528">
    <property type="entry name" value="BPD_transp_1"/>
    <property type="match status" value="1"/>
</dbReference>
<reference evidence="9 10" key="1">
    <citation type="submission" date="2023-10" db="EMBL/GenBank/DDBJ databases">
        <title>A novel Glycoside Hydrolase 43-Like Enzyme from Clostrdium boliviensis is an Endo-xylanase, and a Candidate for Xylooligosaccharides Production from Different Xylan Substrates.</title>
        <authorList>
            <person name="Alvarez M.T."/>
            <person name="Rocabado-Villegas L.R."/>
            <person name="Salas-Veizaga D.M."/>
            <person name="Linares-Pasten J.A."/>
            <person name="Gudmundsdottir E.E."/>
            <person name="Hreggvidsson G.O."/>
            <person name="Adlercreutz P."/>
            <person name="Nordberg Karlsson E."/>
        </authorList>
    </citation>
    <scope>NUCLEOTIDE SEQUENCE [LARGE SCALE GENOMIC DNA]</scope>
    <source>
        <strain evidence="9 10">E-1</strain>
    </source>
</reference>
<feature type="transmembrane region" description="Helical" evidence="7">
    <location>
        <begin position="12"/>
        <end position="37"/>
    </location>
</feature>
<dbReference type="RefSeq" id="WP_318064701.1">
    <property type="nucleotide sequence ID" value="NZ_JAWONS010000216.1"/>
</dbReference>
<evidence type="ECO:0000256" key="1">
    <source>
        <dbReference type="ARBA" id="ARBA00004651"/>
    </source>
</evidence>
<evidence type="ECO:0000259" key="8">
    <source>
        <dbReference type="PROSITE" id="PS50928"/>
    </source>
</evidence>
<evidence type="ECO:0000256" key="5">
    <source>
        <dbReference type="ARBA" id="ARBA00022989"/>
    </source>
</evidence>
<evidence type="ECO:0000256" key="4">
    <source>
        <dbReference type="ARBA" id="ARBA00022692"/>
    </source>
</evidence>
<comment type="similarity">
    <text evidence="7">Belongs to the binding-protein-dependent transport system permease family.</text>
</comment>
<protein>
    <submittedName>
        <fullName evidence="9">Carbohydrate ABC transporter permease</fullName>
    </submittedName>
</protein>
<evidence type="ECO:0000256" key="3">
    <source>
        <dbReference type="ARBA" id="ARBA00022475"/>
    </source>
</evidence>
<gene>
    <name evidence="9" type="ORF">RZO55_12850</name>
</gene>
<keyword evidence="10" id="KW-1185">Reference proteome</keyword>
<dbReference type="EMBL" id="JAWONS010000216">
    <property type="protein sequence ID" value="MDW2798464.1"/>
    <property type="molecule type" value="Genomic_DNA"/>
</dbReference>
<keyword evidence="3" id="KW-1003">Cell membrane</keyword>
<feature type="transmembrane region" description="Helical" evidence="7">
    <location>
        <begin position="73"/>
        <end position="97"/>
    </location>
</feature>
<name>A0ABU4GLG5_9CLOT</name>
<feature type="domain" description="ABC transmembrane type-1" evidence="8">
    <location>
        <begin position="74"/>
        <end position="281"/>
    </location>
</feature>
<dbReference type="PROSITE" id="PS50928">
    <property type="entry name" value="ABC_TM1"/>
    <property type="match status" value="1"/>
</dbReference>
<evidence type="ECO:0000313" key="10">
    <source>
        <dbReference type="Proteomes" id="UP001276854"/>
    </source>
</evidence>
<comment type="subcellular location">
    <subcellularLocation>
        <location evidence="1 7">Cell membrane</location>
        <topology evidence="1 7">Multi-pass membrane protein</topology>
    </subcellularLocation>
</comment>
<keyword evidence="2 7" id="KW-0813">Transport</keyword>
<organism evidence="9 10">
    <name type="scientific">Clostridium boliviensis</name>
    <dbReference type="NCBI Taxonomy" id="318465"/>
    <lineage>
        <taxon>Bacteria</taxon>
        <taxon>Bacillati</taxon>
        <taxon>Bacillota</taxon>
        <taxon>Clostridia</taxon>
        <taxon>Eubacteriales</taxon>
        <taxon>Clostridiaceae</taxon>
        <taxon>Clostridium</taxon>
    </lineage>
</organism>
<keyword evidence="6 7" id="KW-0472">Membrane</keyword>
<dbReference type="InterPro" id="IPR035906">
    <property type="entry name" value="MetI-like_sf"/>
</dbReference>
<dbReference type="PANTHER" id="PTHR43744">
    <property type="entry name" value="ABC TRANSPORTER PERMEASE PROTEIN MG189-RELATED-RELATED"/>
    <property type="match status" value="1"/>
</dbReference>
<keyword evidence="5 7" id="KW-1133">Transmembrane helix</keyword>
<keyword evidence="4 7" id="KW-0812">Transmembrane</keyword>
<sequence>MKNMTDEKKFNMLGTVILTILAIIALMPIIMIVIASFSDEKALLSNGYSYFPKAWSLDAYYYMLNQGKTIFRAYGISIFVTITGTVGSVLITTMLAYPMSRKNFKYKNVLSFFVFLTMLFNGGIVASYMMWSNIFHIKNTVWALIFPNYFVTAFNVFLVRNFYSNNIPEALIESAQIDGATELRIFWRIILPLSVPTVATISLFTGLCYWNDWVNGLYYIRDAKFYGIQNLLIKIMNNIEFLKSGSSNLIGTGNMNLPGSSVRMAMAVIGILPILFIYPFVQKYFIKGVVIGAVKG</sequence>
<accession>A0ABU4GLG5</accession>
<feature type="transmembrane region" description="Helical" evidence="7">
    <location>
        <begin position="109"/>
        <end position="129"/>
    </location>
</feature>
<dbReference type="SUPFAM" id="SSF161098">
    <property type="entry name" value="MetI-like"/>
    <property type="match status" value="1"/>
</dbReference>
<proteinExistence type="inferred from homology"/>
<comment type="caution">
    <text evidence="9">The sequence shown here is derived from an EMBL/GenBank/DDBJ whole genome shotgun (WGS) entry which is preliminary data.</text>
</comment>
<dbReference type="PANTHER" id="PTHR43744:SF9">
    <property type="entry name" value="POLYGALACTURONAN_RHAMNOGALACTURONAN TRANSPORT SYSTEM PERMEASE PROTEIN YTCP"/>
    <property type="match status" value="1"/>
</dbReference>
<dbReference type="Gene3D" id="1.10.3720.10">
    <property type="entry name" value="MetI-like"/>
    <property type="match status" value="1"/>
</dbReference>
<dbReference type="CDD" id="cd06261">
    <property type="entry name" value="TM_PBP2"/>
    <property type="match status" value="1"/>
</dbReference>
<evidence type="ECO:0000256" key="7">
    <source>
        <dbReference type="RuleBase" id="RU363032"/>
    </source>
</evidence>
<evidence type="ECO:0000256" key="6">
    <source>
        <dbReference type="ARBA" id="ARBA00023136"/>
    </source>
</evidence>
<evidence type="ECO:0000256" key="2">
    <source>
        <dbReference type="ARBA" id="ARBA00022448"/>
    </source>
</evidence>
<dbReference type="InterPro" id="IPR000515">
    <property type="entry name" value="MetI-like"/>
</dbReference>
<feature type="transmembrane region" description="Helical" evidence="7">
    <location>
        <begin position="141"/>
        <end position="164"/>
    </location>
</feature>
<dbReference type="Proteomes" id="UP001276854">
    <property type="component" value="Unassembled WGS sequence"/>
</dbReference>
<evidence type="ECO:0000313" key="9">
    <source>
        <dbReference type="EMBL" id="MDW2798464.1"/>
    </source>
</evidence>
<feature type="transmembrane region" description="Helical" evidence="7">
    <location>
        <begin position="185"/>
        <end position="207"/>
    </location>
</feature>